<accession>A0AA41VVV5</accession>
<sequence>TLGLLVEVLKKRFQSHVKIVLTVHKKIVMYALDGIRKQPDTTNKEESRNSYWKQTYYSMIMLEKILREFPELYWEKEFE</sequence>
<dbReference type="Proteomes" id="UP001177140">
    <property type="component" value="Unassembled WGS sequence"/>
</dbReference>
<organism evidence="1 2">
    <name type="scientific">Papaver nudicaule</name>
    <name type="common">Iceland poppy</name>
    <dbReference type="NCBI Taxonomy" id="74823"/>
    <lineage>
        <taxon>Eukaryota</taxon>
        <taxon>Viridiplantae</taxon>
        <taxon>Streptophyta</taxon>
        <taxon>Embryophyta</taxon>
        <taxon>Tracheophyta</taxon>
        <taxon>Spermatophyta</taxon>
        <taxon>Magnoliopsida</taxon>
        <taxon>Ranunculales</taxon>
        <taxon>Papaveraceae</taxon>
        <taxon>Papaveroideae</taxon>
        <taxon>Papaver</taxon>
    </lineage>
</organism>
<feature type="non-terminal residue" evidence="1">
    <location>
        <position position="1"/>
    </location>
</feature>
<evidence type="ECO:0000313" key="1">
    <source>
        <dbReference type="EMBL" id="MCL7048205.1"/>
    </source>
</evidence>
<evidence type="ECO:0000313" key="2">
    <source>
        <dbReference type="Proteomes" id="UP001177140"/>
    </source>
</evidence>
<dbReference type="EMBL" id="JAJJMA010301929">
    <property type="protein sequence ID" value="MCL7048205.1"/>
    <property type="molecule type" value="Genomic_DNA"/>
</dbReference>
<comment type="caution">
    <text evidence="1">The sequence shown here is derived from an EMBL/GenBank/DDBJ whole genome shotgun (WGS) entry which is preliminary data.</text>
</comment>
<name>A0AA41VVV5_PAPNU</name>
<protein>
    <submittedName>
        <fullName evidence="1">Uncharacterized protein</fullName>
    </submittedName>
</protein>
<dbReference type="AlphaFoldDB" id="A0AA41VVV5"/>
<feature type="non-terminal residue" evidence="1">
    <location>
        <position position="79"/>
    </location>
</feature>
<reference evidence="1" key="1">
    <citation type="submission" date="2022-03" db="EMBL/GenBank/DDBJ databases">
        <title>A functionally conserved STORR gene fusion in Papaver species that diverged 16.8 million years ago.</title>
        <authorList>
            <person name="Catania T."/>
        </authorList>
    </citation>
    <scope>NUCLEOTIDE SEQUENCE</scope>
    <source>
        <strain evidence="1">S-191538</strain>
    </source>
</reference>
<keyword evidence="2" id="KW-1185">Reference proteome</keyword>
<proteinExistence type="predicted"/>
<gene>
    <name evidence="1" type="ORF">MKW94_025331</name>
</gene>